<dbReference type="InterPro" id="IPR000198">
    <property type="entry name" value="RhoGAP_dom"/>
</dbReference>
<dbReference type="SMART" id="SM00324">
    <property type="entry name" value="RhoGAP"/>
    <property type="match status" value="1"/>
</dbReference>
<dbReference type="CDD" id="cd00159">
    <property type="entry name" value="RhoGAP"/>
    <property type="match status" value="1"/>
</dbReference>
<dbReference type="OrthoDB" id="185175at2759"/>
<accession>A0A6A5BPW6</accession>
<evidence type="ECO:0000313" key="4">
    <source>
        <dbReference type="EMBL" id="KAF0976281.1"/>
    </source>
</evidence>
<keyword evidence="1" id="KW-0175">Coiled coil</keyword>
<gene>
    <name evidence="4" type="ORF">FDP41_004956</name>
</gene>
<dbReference type="PROSITE" id="PS50238">
    <property type="entry name" value="RHOGAP"/>
    <property type="match status" value="1"/>
</dbReference>
<evidence type="ECO:0000256" key="2">
    <source>
        <dbReference type="SAM" id="MobiDB-lite"/>
    </source>
</evidence>
<dbReference type="EMBL" id="VFQX01000041">
    <property type="protein sequence ID" value="KAF0976281.1"/>
    <property type="molecule type" value="Genomic_DNA"/>
</dbReference>
<dbReference type="InterPro" id="IPR008936">
    <property type="entry name" value="Rho_GTPase_activation_prot"/>
</dbReference>
<dbReference type="VEuPathDB" id="AmoebaDB:NF0118570"/>
<dbReference type="VEuPathDB" id="AmoebaDB:FDP41_004956"/>
<feature type="region of interest" description="Disordered" evidence="2">
    <location>
        <begin position="377"/>
        <end position="411"/>
    </location>
</feature>
<feature type="compositionally biased region" description="Low complexity" evidence="2">
    <location>
        <begin position="87"/>
        <end position="99"/>
    </location>
</feature>
<dbReference type="RefSeq" id="XP_044560994.1">
    <property type="nucleotide sequence ID" value="XM_044708427.1"/>
</dbReference>
<organism evidence="4 5">
    <name type="scientific">Naegleria fowleri</name>
    <name type="common">Brain eating amoeba</name>
    <dbReference type="NCBI Taxonomy" id="5763"/>
    <lineage>
        <taxon>Eukaryota</taxon>
        <taxon>Discoba</taxon>
        <taxon>Heterolobosea</taxon>
        <taxon>Tetramitia</taxon>
        <taxon>Eutetramitia</taxon>
        <taxon>Vahlkampfiidae</taxon>
        <taxon>Naegleria</taxon>
    </lineage>
</organism>
<reference evidence="4 5" key="1">
    <citation type="journal article" date="2019" name="Sci. Rep.">
        <title>Nanopore sequencing improves the draft genome of the human pathogenic amoeba Naegleria fowleri.</title>
        <authorList>
            <person name="Liechti N."/>
            <person name="Schurch N."/>
            <person name="Bruggmann R."/>
            <person name="Wittwer M."/>
        </authorList>
    </citation>
    <scope>NUCLEOTIDE SEQUENCE [LARGE SCALE GENOMIC DNA]</scope>
    <source>
        <strain evidence="4 5">ATCC 30894</strain>
    </source>
</reference>
<dbReference type="GO" id="GO:0007264">
    <property type="term" value="P:small GTPase-mediated signal transduction"/>
    <property type="evidence" value="ECO:0007669"/>
    <property type="project" value="TreeGrafter"/>
</dbReference>
<keyword evidence="5" id="KW-1185">Reference proteome</keyword>
<evidence type="ECO:0000259" key="3">
    <source>
        <dbReference type="PROSITE" id="PS50238"/>
    </source>
</evidence>
<dbReference type="Pfam" id="PF00620">
    <property type="entry name" value="RhoGAP"/>
    <property type="match status" value="1"/>
</dbReference>
<proteinExistence type="predicted"/>
<feature type="compositionally biased region" description="Low complexity" evidence="2">
    <location>
        <begin position="385"/>
        <end position="396"/>
    </location>
</feature>
<sequence>MFSKPKTIHFKINEAQTEEVVMNPKEDLSEMLSKIASAHQTIAPSTDEHVLFVMGHPELLVPWQTITKNLLKEQLLLEMKPFWYPKKNSSSNASSSSKNQIKKVRTDKSDVTDRVFGGRLEQHYYLEDDTNPKRFLKLPPILYKIFDFLTSDRAVRSVGLFRMLAPSSQTLQLIEQFNAKQKAGDNFNSIVFDNTTDPNVVANLLKEYLRNLQIPLLHPVTSFMEISQIQDTDKRLVEFMKAFKKLDHNIYRRVFRELIEVLNEFIYHSHLNKLNSRVLSLCIGPYLFQQQKDQSIQSRSTNSQFYYNIIGMCMEHFDKLFTEGYDYNTLEGGFSDDAAGDKRSGNTLAAFLEKMKDKGGVSSAANSFLSDVTGKKIENSEQDPSNSSAVVSNSNVPGTNSTPGDDMSDVQDKWREYVESWKLKYKNEKEEHEKAQAKLDELKKDWAKEKKQLEDEMQQLKMQLSSSDITEDDEIIQLEEERKKLIREIERERERYKLEKDSHDERMKKIKRRQLLALKKMGIEPTMDDATNNKLSPEFFKLRRQGVAAVTSSDQQQQQQEDDLGSVSSTLSSSATRTTVGSKIQVNDRFKKKK</sequence>
<dbReference type="PANTHER" id="PTHR45808:SF2">
    <property type="entry name" value="RHO GTPASE-ACTIVATING PROTEIN 68F"/>
    <property type="match status" value="1"/>
</dbReference>
<comment type="caution">
    <text evidence="4">The sequence shown here is derived from an EMBL/GenBank/DDBJ whole genome shotgun (WGS) entry which is preliminary data.</text>
</comment>
<dbReference type="GeneID" id="68112174"/>
<evidence type="ECO:0000313" key="5">
    <source>
        <dbReference type="Proteomes" id="UP000444721"/>
    </source>
</evidence>
<dbReference type="Gene3D" id="1.10.555.10">
    <property type="entry name" value="Rho GTPase activation protein"/>
    <property type="match status" value="1"/>
</dbReference>
<feature type="region of interest" description="Disordered" evidence="2">
    <location>
        <begin position="87"/>
        <end position="106"/>
    </location>
</feature>
<feature type="coiled-coil region" evidence="1">
    <location>
        <begin position="418"/>
        <end position="513"/>
    </location>
</feature>
<evidence type="ECO:0000256" key="1">
    <source>
        <dbReference type="SAM" id="Coils"/>
    </source>
</evidence>
<name>A0A6A5BPW6_NAEFO</name>
<dbReference type="Proteomes" id="UP000444721">
    <property type="component" value="Unassembled WGS sequence"/>
</dbReference>
<dbReference type="SUPFAM" id="SSF48350">
    <property type="entry name" value="GTPase activation domain, GAP"/>
    <property type="match status" value="1"/>
</dbReference>
<dbReference type="GO" id="GO:0005096">
    <property type="term" value="F:GTPase activator activity"/>
    <property type="evidence" value="ECO:0007669"/>
    <property type="project" value="TreeGrafter"/>
</dbReference>
<dbReference type="VEuPathDB" id="AmoebaDB:NfTy_086500"/>
<dbReference type="VEuPathDB" id="AmoebaDB:NF0083920"/>
<feature type="region of interest" description="Disordered" evidence="2">
    <location>
        <begin position="546"/>
        <end position="594"/>
    </location>
</feature>
<dbReference type="OMA" id="EYVESWK"/>
<protein>
    <recommendedName>
        <fullName evidence="3">Rho-GAP domain-containing protein</fullName>
    </recommendedName>
</protein>
<dbReference type="AlphaFoldDB" id="A0A6A5BPW6"/>
<feature type="domain" description="Rho-GAP" evidence="3">
    <location>
        <begin position="124"/>
        <end position="321"/>
    </location>
</feature>
<dbReference type="GO" id="GO:0005737">
    <property type="term" value="C:cytoplasm"/>
    <property type="evidence" value="ECO:0007669"/>
    <property type="project" value="TreeGrafter"/>
</dbReference>
<feature type="compositionally biased region" description="Low complexity" evidence="2">
    <location>
        <begin position="566"/>
        <end position="579"/>
    </location>
</feature>
<dbReference type="PANTHER" id="PTHR45808">
    <property type="entry name" value="RHO GTPASE-ACTIVATING PROTEIN 68F"/>
    <property type="match status" value="1"/>
</dbReference>